<feature type="domain" description="HTH araC/xylS-type" evidence="4">
    <location>
        <begin position="190"/>
        <end position="254"/>
    </location>
</feature>
<dbReference type="InterPro" id="IPR018060">
    <property type="entry name" value="HTH_AraC"/>
</dbReference>
<dbReference type="InterPro" id="IPR020449">
    <property type="entry name" value="Tscrpt_reg_AraC-type_HTH"/>
</dbReference>
<dbReference type="Pfam" id="PF12833">
    <property type="entry name" value="HTH_18"/>
    <property type="match status" value="1"/>
</dbReference>
<dbReference type="OrthoDB" id="323290at2"/>
<evidence type="ECO:0000256" key="2">
    <source>
        <dbReference type="ARBA" id="ARBA00023125"/>
    </source>
</evidence>
<dbReference type="SMART" id="SM00342">
    <property type="entry name" value="HTH_ARAC"/>
    <property type="match status" value="1"/>
</dbReference>
<dbReference type="PROSITE" id="PS01124">
    <property type="entry name" value="HTH_ARAC_FAMILY_2"/>
    <property type="match status" value="1"/>
</dbReference>
<dbReference type="PANTHER" id="PTHR43280:SF2">
    <property type="entry name" value="HTH-TYPE TRANSCRIPTIONAL REGULATOR EXSA"/>
    <property type="match status" value="1"/>
</dbReference>
<keyword evidence="6" id="KW-1185">Reference proteome</keyword>
<dbReference type="PANTHER" id="PTHR43280">
    <property type="entry name" value="ARAC-FAMILY TRANSCRIPTIONAL REGULATOR"/>
    <property type="match status" value="1"/>
</dbReference>
<gene>
    <name evidence="5" type="ORF">SAMN05660909_00350</name>
</gene>
<dbReference type="EMBL" id="FNRL01000001">
    <property type="protein sequence ID" value="SDZ96224.1"/>
    <property type="molecule type" value="Genomic_DNA"/>
</dbReference>
<dbReference type="InterPro" id="IPR009057">
    <property type="entry name" value="Homeodomain-like_sf"/>
</dbReference>
<dbReference type="STRING" id="408074.SAMN05660909_00350"/>
<evidence type="ECO:0000259" key="4">
    <source>
        <dbReference type="PROSITE" id="PS01124"/>
    </source>
</evidence>
<evidence type="ECO:0000256" key="3">
    <source>
        <dbReference type="ARBA" id="ARBA00023163"/>
    </source>
</evidence>
<dbReference type="AlphaFoldDB" id="A0A1H3XC24"/>
<dbReference type="GO" id="GO:0003700">
    <property type="term" value="F:DNA-binding transcription factor activity"/>
    <property type="evidence" value="ECO:0007669"/>
    <property type="project" value="InterPro"/>
</dbReference>
<protein>
    <submittedName>
        <fullName evidence="5">Transcriptional regulator, AraC family</fullName>
    </submittedName>
</protein>
<keyword evidence="2" id="KW-0238">DNA-binding</keyword>
<dbReference type="SUPFAM" id="SSF46689">
    <property type="entry name" value="Homeodomain-like"/>
    <property type="match status" value="1"/>
</dbReference>
<sequence>MNAIIKYPHPDLQEAVDYYWFHELPHSTLQTYNIPFLHQELIINYGDGFSLSNATHQYRYTEQGELSGLLHSPTITLIKGTYKALGIMFKPFGLYRLFGISATQLIRQPLTLQSIWGPAAALLLRKLSDSPAPAEKLDTLEDFLLQRINPLPVPDELLQLQQQPSTNKGYIQSCLSAALPTAKKYIHYCRETVGFTPKRFSHLCLVNASLQQIASQPAMSLTEVAYDNGFYDQSHFVRVFRSITGITPSAYRKAVRAQKVNSSFPNTIFL</sequence>
<name>A0A1H3XC24_9BACT</name>
<dbReference type="Proteomes" id="UP000199656">
    <property type="component" value="Unassembled WGS sequence"/>
</dbReference>
<dbReference type="GO" id="GO:0043565">
    <property type="term" value="F:sequence-specific DNA binding"/>
    <property type="evidence" value="ECO:0007669"/>
    <property type="project" value="InterPro"/>
</dbReference>
<evidence type="ECO:0000313" key="5">
    <source>
        <dbReference type="EMBL" id="SDZ96224.1"/>
    </source>
</evidence>
<proteinExistence type="predicted"/>
<organism evidence="5 6">
    <name type="scientific">Chitinophaga terrae</name>
    <name type="common">ex Kim and Jung 2007</name>
    <dbReference type="NCBI Taxonomy" id="408074"/>
    <lineage>
        <taxon>Bacteria</taxon>
        <taxon>Pseudomonadati</taxon>
        <taxon>Bacteroidota</taxon>
        <taxon>Chitinophagia</taxon>
        <taxon>Chitinophagales</taxon>
        <taxon>Chitinophagaceae</taxon>
        <taxon>Chitinophaga</taxon>
    </lineage>
</organism>
<dbReference type="RefSeq" id="WP_089758001.1">
    <property type="nucleotide sequence ID" value="NZ_BKAT01000012.1"/>
</dbReference>
<keyword evidence="1" id="KW-0805">Transcription regulation</keyword>
<dbReference type="PRINTS" id="PR00032">
    <property type="entry name" value="HTHARAC"/>
</dbReference>
<dbReference type="InterPro" id="IPR046532">
    <property type="entry name" value="DUF6597"/>
</dbReference>
<dbReference type="Gene3D" id="1.10.10.60">
    <property type="entry name" value="Homeodomain-like"/>
    <property type="match status" value="1"/>
</dbReference>
<reference evidence="6" key="1">
    <citation type="submission" date="2016-10" db="EMBL/GenBank/DDBJ databases">
        <authorList>
            <person name="Varghese N."/>
            <person name="Submissions S."/>
        </authorList>
    </citation>
    <scope>NUCLEOTIDE SEQUENCE [LARGE SCALE GENOMIC DNA]</scope>
    <source>
        <strain evidence="6">DSM 23920</strain>
    </source>
</reference>
<dbReference type="Pfam" id="PF20240">
    <property type="entry name" value="DUF6597"/>
    <property type="match status" value="1"/>
</dbReference>
<evidence type="ECO:0000256" key="1">
    <source>
        <dbReference type="ARBA" id="ARBA00023015"/>
    </source>
</evidence>
<accession>A0A1H3XC24</accession>
<evidence type="ECO:0000313" key="6">
    <source>
        <dbReference type="Proteomes" id="UP000199656"/>
    </source>
</evidence>
<keyword evidence="3" id="KW-0804">Transcription</keyword>